<dbReference type="EMBL" id="AJVK01011999">
    <property type="status" value="NOT_ANNOTATED_CDS"/>
    <property type="molecule type" value="Genomic_DNA"/>
</dbReference>
<dbReference type="EnsemblMetazoa" id="PPAI002988-RA">
    <property type="protein sequence ID" value="PPAI002988-PA"/>
    <property type="gene ID" value="PPAI002988"/>
</dbReference>
<reference evidence="1" key="1">
    <citation type="submission" date="2022-08" db="UniProtKB">
        <authorList>
            <consortium name="EnsemblMetazoa"/>
        </authorList>
    </citation>
    <scope>IDENTIFICATION</scope>
    <source>
        <strain evidence="1">Israel</strain>
    </source>
</reference>
<organism evidence="1 2">
    <name type="scientific">Phlebotomus papatasi</name>
    <name type="common">Sandfly</name>
    <dbReference type="NCBI Taxonomy" id="29031"/>
    <lineage>
        <taxon>Eukaryota</taxon>
        <taxon>Metazoa</taxon>
        <taxon>Ecdysozoa</taxon>
        <taxon>Arthropoda</taxon>
        <taxon>Hexapoda</taxon>
        <taxon>Insecta</taxon>
        <taxon>Pterygota</taxon>
        <taxon>Neoptera</taxon>
        <taxon>Endopterygota</taxon>
        <taxon>Diptera</taxon>
        <taxon>Nematocera</taxon>
        <taxon>Psychodoidea</taxon>
        <taxon>Psychodidae</taxon>
        <taxon>Phlebotomus</taxon>
        <taxon>Phlebotomus</taxon>
    </lineage>
</organism>
<evidence type="ECO:0000313" key="1">
    <source>
        <dbReference type="EnsemblMetazoa" id="PPAI002988-PA"/>
    </source>
</evidence>
<proteinExistence type="predicted"/>
<protein>
    <submittedName>
        <fullName evidence="1">Uncharacterized protein</fullName>
    </submittedName>
</protein>
<name>A0A1B0D679_PHLPP</name>
<dbReference type="VEuPathDB" id="VectorBase:PPAI002988"/>
<evidence type="ECO:0000313" key="2">
    <source>
        <dbReference type="Proteomes" id="UP000092462"/>
    </source>
</evidence>
<dbReference type="AlphaFoldDB" id="A0A1B0D679"/>
<keyword evidence="2" id="KW-1185">Reference proteome</keyword>
<accession>A0A1B0D679</accession>
<sequence length="99" mass="10952">MKAVFCLFVLISVVYCIPVIQETPKGTKDYVVKLSPVEVSEDHAGEEGLDLKPAEQFFIGYQPYGYGYGGYGGYGYRRRGWGGYGSFSRSSFSASDFFG</sequence>
<dbReference type="Proteomes" id="UP000092462">
    <property type="component" value="Unassembled WGS sequence"/>
</dbReference>